<dbReference type="AlphaFoldDB" id="A0A0W0R2F3"/>
<keyword evidence="5 7" id="KW-0378">Hydrolase</keyword>
<dbReference type="GO" id="GO:0046872">
    <property type="term" value="F:metal ion binding"/>
    <property type="evidence" value="ECO:0007669"/>
    <property type="project" value="UniProtKB-KW"/>
</dbReference>
<evidence type="ECO:0000256" key="3">
    <source>
        <dbReference type="ARBA" id="ARBA00006759"/>
    </source>
</evidence>
<dbReference type="SUPFAM" id="SSF56281">
    <property type="entry name" value="Metallo-hydrolase/oxidoreductase"/>
    <property type="match status" value="1"/>
</dbReference>
<dbReference type="EMBL" id="LNKA01000009">
    <property type="protein sequence ID" value="KTC65161.1"/>
    <property type="molecule type" value="Genomic_DNA"/>
</dbReference>
<dbReference type="InterPro" id="IPR017782">
    <property type="entry name" value="Hydroxyacylglutathione_Hdrlase"/>
</dbReference>
<gene>
    <name evidence="7 9" type="primary">gloB</name>
    <name evidence="9" type="ORF">Lade_1534</name>
    <name evidence="10" type="ORF">NCTC12735_00675</name>
</gene>
<dbReference type="InterPro" id="IPR035680">
    <property type="entry name" value="Clx_II_MBL"/>
</dbReference>
<dbReference type="PANTHER" id="PTHR43705:SF1">
    <property type="entry name" value="HYDROXYACYLGLUTATHIONE HYDROLASE GLOB"/>
    <property type="match status" value="1"/>
</dbReference>
<feature type="binding site" evidence="7">
    <location>
        <position position="168"/>
    </location>
    <ligand>
        <name>Zn(2+)</name>
        <dbReference type="ChEBI" id="CHEBI:29105"/>
        <label>2</label>
    </ligand>
</feature>
<evidence type="ECO:0000256" key="7">
    <source>
        <dbReference type="HAMAP-Rule" id="MF_01374"/>
    </source>
</evidence>
<evidence type="ECO:0000256" key="1">
    <source>
        <dbReference type="ARBA" id="ARBA00001623"/>
    </source>
</evidence>
<reference evidence="10 12" key="2">
    <citation type="submission" date="2018-12" db="EMBL/GenBank/DDBJ databases">
        <authorList>
            <consortium name="Pathogen Informatics"/>
        </authorList>
    </citation>
    <scope>NUCLEOTIDE SEQUENCE [LARGE SCALE GENOMIC DNA]</scope>
    <source>
        <strain evidence="10 12">NCTC12735</strain>
        <plasmid evidence="12">11</plasmid>
    </source>
</reference>
<dbReference type="PATRIC" id="fig|45056.6.peg.1585"/>
<evidence type="ECO:0000313" key="11">
    <source>
        <dbReference type="Proteomes" id="UP000054859"/>
    </source>
</evidence>
<proteinExistence type="inferred from homology"/>
<dbReference type="OrthoDB" id="9802248at2"/>
<dbReference type="InterPro" id="IPR032282">
    <property type="entry name" value="HAGH_C"/>
</dbReference>
<geneLocation type="plasmid" evidence="10 12">
    <name>11</name>
</geneLocation>
<protein>
    <recommendedName>
        <fullName evidence="7">Hydroxyacylglutathione hydrolase</fullName>
        <ecNumber evidence="7">3.1.2.6</ecNumber>
    </recommendedName>
    <alternativeName>
        <fullName evidence="7">Glyoxalase II</fullName>
        <shortName evidence="7">Glx II</shortName>
    </alternativeName>
</protein>
<dbReference type="UniPathway" id="UPA00619">
    <property type="reaction ID" value="UER00676"/>
</dbReference>
<dbReference type="NCBIfam" id="TIGR03413">
    <property type="entry name" value="GSH_gloB"/>
    <property type="match status" value="1"/>
</dbReference>
<comment type="pathway">
    <text evidence="2 7">Secondary metabolite metabolism; methylglyoxal degradation; (R)-lactate from methylglyoxal: step 2/2.</text>
</comment>
<dbReference type="Pfam" id="PF16123">
    <property type="entry name" value="HAGH_C"/>
    <property type="match status" value="1"/>
</dbReference>
<feature type="binding site" evidence="7">
    <location>
        <position position="56"/>
    </location>
    <ligand>
        <name>Zn(2+)</name>
        <dbReference type="ChEBI" id="CHEBI:29105"/>
        <label>1</label>
    </ligand>
</feature>
<dbReference type="InterPro" id="IPR050110">
    <property type="entry name" value="Glyoxalase_II_hydrolase"/>
</dbReference>
<reference evidence="9 11" key="1">
    <citation type="submission" date="2015-11" db="EMBL/GenBank/DDBJ databases">
        <title>Identification of large and diverse effector repertoires of 38 Legionella species.</title>
        <authorList>
            <person name="Burstein D."/>
            <person name="Amaro F."/>
            <person name="Zusman T."/>
            <person name="Lifshitz Z."/>
            <person name="Cohen O."/>
            <person name="Gilbert J.A."/>
            <person name="Pupko T."/>
            <person name="Shuman H.A."/>
            <person name="Segal G."/>
        </authorList>
    </citation>
    <scope>NUCLEOTIDE SEQUENCE [LARGE SCALE GENOMIC DNA]</scope>
    <source>
        <strain evidence="9 11">1762-AUS-E</strain>
    </source>
</reference>
<feature type="binding site" evidence="7">
    <location>
        <position position="59"/>
    </location>
    <ligand>
        <name>Zn(2+)</name>
        <dbReference type="ChEBI" id="CHEBI:29105"/>
        <label>2</label>
    </ligand>
</feature>
<feature type="binding site" evidence="7">
    <location>
        <position position="130"/>
    </location>
    <ligand>
        <name>Zn(2+)</name>
        <dbReference type="ChEBI" id="CHEBI:29105"/>
        <label>2</label>
    </ligand>
</feature>
<dbReference type="HAMAP" id="MF_01374">
    <property type="entry name" value="Glyoxalase_2"/>
    <property type="match status" value="1"/>
</dbReference>
<dbReference type="Pfam" id="PF00753">
    <property type="entry name" value="Lactamase_B"/>
    <property type="match status" value="1"/>
</dbReference>
<evidence type="ECO:0000259" key="8">
    <source>
        <dbReference type="SMART" id="SM00849"/>
    </source>
</evidence>
<dbReference type="GO" id="GO:0004416">
    <property type="term" value="F:hydroxyacylglutathione hydrolase activity"/>
    <property type="evidence" value="ECO:0007669"/>
    <property type="project" value="UniProtKB-UniRule"/>
</dbReference>
<evidence type="ECO:0000256" key="2">
    <source>
        <dbReference type="ARBA" id="ARBA00004963"/>
    </source>
</evidence>
<dbReference type="STRING" id="45056.Lade_1534"/>
<comment type="similarity">
    <text evidence="3 7">Belongs to the metallo-beta-lactamase superfamily. Glyoxalase II family.</text>
</comment>
<evidence type="ECO:0000256" key="4">
    <source>
        <dbReference type="ARBA" id="ARBA00022723"/>
    </source>
</evidence>
<evidence type="ECO:0000313" key="9">
    <source>
        <dbReference type="EMBL" id="KTC65161.1"/>
    </source>
</evidence>
<comment type="cofactor">
    <cofactor evidence="7">
        <name>Zn(2+)</name>
        <dbReference type="ChEBI" id="CHEBI:29105"/>
    </cofactor>
    <text evidence="7">Binds 2 Zn(2+) ions per subunit.</text>
</comment>
<keyword evidence="10" id="KW-0614">Plasmid</keyword>
<feature type="binding site" evidence="7">
    <location>
        <position position="130"/>
    </location>
    <ligand>
        <name>Zn(2+)</name>
        <dbReference type="ChEBI" id="CHEBI:29105"/>
        <label>1</label>
    </ligand>
</feature>
<feature type="binding site" evidence="7">
    <location>
        <position position="54"/>
    </location>
    <ligand>
        <name>Zn(2+)</name>
        <dbReference type="ChEBI" id="CHEBI:29105"/>
        <label>1</label>
    </ligand>
</feature>
<feature type="domain" description="Metallo-beta-lactamase" evidence="8">
    <location>
        <begin position="11"/>
        <end position="168"/>
    </location>
</feature>
<dbReference type="RefSeq" id="WP_058462616.1">
    <property type="nucleotide sequence ID" value="NZ_CAAAHS010000015.1"/>
</dbReference>
<comment type="subunit">
    <text evidence="7">Monomer.</text>
</comment>
<dbReference type="SMART" id="SM00849">
    <property type="entry name" value="Lactamase_B"/>
    <property type="match status" value="1"/>
</dbReference>
<organism evidence="9 11">
    <name type="scientific">Legionella adelaidensis</name>
    <dbReference type="NCBI Taxonomy" id="45056"/>
    <lineage>
        <taxon>Bacteria</taxon>
        <taxon>Pseudomonadati</taxon>
        <taxon>Pseudomonadota</taxon>
        <taxon>Gammaproteobacteria</taxon>
        <taxon>Legionellales</taxon>
        <taxon>Legionellaceae</taxon>
        <taxon>Legionella</taxon>
    </lineage>
</organism>
<dbReference type="KEGG" id="ladl:NCTC12735_00675"/>
<comment type="catalytic activity">
    <reaction evidence="1 7">
        <text>an S-(2-hydroxyacyl)glutathione + H2O = a 2-hydroxy carboxylate + glutathione + H(+)</text>
        <dbReference type="Rhea" id="RHEA:21864"/>
        <dbReference type="ChEBI" id="CHEBI:15377"/>
        <dbReference type="ChEBI" id="CHEBI:15378"/>
        <dbReference type="ChEBI" id="CHEBI:57925"/>
        <dbReference type="ChEBI" id="CHEBI:58896"/>
        <dbReference type="ChEBI" id="CHEBI:71261"/>
        <dbReference type="EC" id="3.1.2.6"/>
    </reaction>
</comment>
<dbReference type="InterPro" id="IPR036866">
    <property type="entry name" value="RibonucZ/Hydroxyglut_hydro"/>
</dbReference>
<dbReference type="InterPro" id="IPR001279">
    <property type="entry name" value="Metallo-B-lactamas"/>
</dbReference>
<accession>A0A0W0R2F3</accession>
<dbReference type="EC" id="3.1.2.6" evidence="7"/>
<feature type="binding site" evidence="7">
    <location>
        <position position="111"/>
    </location>
    <ligand>
        <name>Zn(2+)</name>
        <dbReference type="ChEBI" id="CHEBI:29105"/>
        <label>1</label>
    </ligand>
</feature>
<dbReference type="PIRSF" id="PIRSF005457">
    <property type="entry name" value="Glx"/>
    <property type="match status" value="1"/>
</dbReference>
<sequence>MNVIGLEAFTDNYIWTIVNEQTHSASCVDPGEAQPVLEYLKKNKLHLDAIFLTHHHPDHIGGVTELLKFYPKTIIYAPKDPRIPYTYTPIKEEQIIHIDSHDFRVLNIPGHTSTHVCYQEPIKRWLFCGDTLFSAGCGRVFDGTYEQLFHSLNLLKKLPQDTQIFCGHEYTKKNLLFAQTVEPGNPAIEEYLNYLEKSSIKCSLPSTIGLEKKINPFLRTDHETLKDFAEIQGIDSKDSFAIFKKLRELKDNF</sequence>
<evidence type="ECO:0000313" key="12">
    <source>
        <dbReference type="Proteomes" id="UP000281170"/>
    </source>
</evidence>
<dbReference type="Proteomes" id="UP000054859">
    <property type="component" value="Unassembled WGS sequence"/>
</dbReference>
<keyword evidence="4 7" id="KW-0479">Metal-binding</keyword>
<dbReference type="CDD" id="cd07723">
    <property type="entry name" value="hydroxyacylglutathione_hydrolase_MBL-fold"/>
    <property type="match status" value="1"/>
</dbReference>
<dbReference type="EMBL" id="LR134420">
    <property type="protein sequence ID" value="VEH85053.1"/>
    <property type="molecule type" value="Genomic_DNA"/>
</dbReference>
<feature type="binding site" evidence="7">
    <location>
        <position position="58"/>
    </location>
    <ligand>
        <name>Zn(2+)</name>
        <dbReference type="ChEBI" id="CHEBI:29105"/>
        <label>2</label>
    </ligand>
</feature>
<dbReference type="PANTHER" id="PTHR43705">
    <property type="entry name" value="HYDROXYACYLGLUTATHIONE HYDROLASE"/>
    <property type="match status" value="1"/>
</dbReference>
<dbReference type="Gene3D" id="3.60.15.10">
    <property type="entry name" value="Ribonuclease Z/Hydroxyacylglutathione hydrolase-like"/>
    <property type="match status" value="1"/>
</dbReference>
<keyword evidence="11" id="KW-1185">Reference proteome</keyword>
<comment type="function">
    <text evidence="7">Thiolesterase that catalyzes the hydrolysis of S-D-lactoyl-glutathione to form glutathione and D-lactic acid.</text>
</comment>
<evidence type="ECO:0000256" key="6">
    <source>
        <dbReference type="ARBA" id="ARBA00022833"/>
    </source>
</evidence>
<name>A0A0W0R2F3_9GAMM</name>
<dbReference type="Proteomes" id="UP000281170">
    <property type="component" value="Plasmid 11"/>
</dbReference>
<evidence type="ECO:0000313" key="10">
    <source>
        <dbReference type="EMBL" id="VEH85053.1"/>
    </source>
</evidence>
<dbReference type="GO" id="GO:0019243">
    <property type="term" value="P:methylglyoxal catabolic process to D-lactate via S-lactoyl-glutathione"/>
    <property type="evidence" value="ECO:0007669"/>
    <property type="project" value="UniProtKB-UniRule"/>
</dbReference>
<keyword evidence="6 7" id="KW-0862">Zinc</keyword>
<evidence type="ECO:0000256" key="5">
    <source>
        <dbReference type="ARBA" id="ARBA00022801"/>
    </source>
</evidence>